<dbReference type="SUPFAM" id="SSF52058">
    <property type="entry name" value="L domain-like"/>
    <property type="match status" value="1"/>
</dbReference>
<organism evidence="7 8">
    <name type="scientific">Rhodamnia argentea</name>
    <dbReference type="NCBI Taxonomy" id="178133"/>
    <lineage>
        <taxon>Eukaryota</taxon>
        <taxon>Viridiplantae</taxon>
        <taxon>Streptophyta</taxon>
        <taxon>Embryophyta</taxon>
        <taxon>Tracheophyta</taxon>
        <taxon>Spermatophyta</taxon>
        <taxon>Magnoliopsida</taxon>
        <taxon>eudicotyledons</taxon>
        <taxon>Gunneridae</taxon>
        <taxon>Pentapetalae</taxon>
        <taxon>rosids</taxon>
        <taxon>malvids</taxon>
        <taxon>Myrtales</taxon>
        <taxon>Myrtaceae</taxon>
        <taxon>Myrtoideae</taxon>
        <taxon>Myrteae</taxon>
        <taxon>Australasian group</taxon>
        <taxon>Rhodamnia</taxon>
    </lineage>
</organism>
<dbReference type="InterPro" id="IPR055414">
    <property type="entry name" value="LRR_R13L4/SHOC2-like"/>
</dbReference>
<dbReference type="PANTHER" id="PTHR11017">
    <property type="entry name" value="LEUCINE-RICH REPEAT-CONTAINING PROTEIN"/>
    <property type="match status" value="1"/>
</dbReference>
<evidence type="ECO:0000313" key="7">
    <source>
        <dbReference type="Proteomes" id="UP000827889"/>
    </source>
</evidence>
<dbReference type="Gene3D" id="3.80.10.10">
    <property type="entry name" value="Ribonuclease Inhibitor"/>
    <property type="match status" value="2"/>
</dbReference>
<dbReference type="PRINTS" id="PR00364">
    <property type="entry name" value="DISEASERSIST"/>
</dbReference>
<evidence type="ECO:0000259" key="4">
    <source>
        <dbReference type="Pfam" id="PF00931"/>
    </source>
</evidence>
<evidence type="ECO:0000256" key="2">
    <source>
        <dbReference type="ARBA" id="ARBA00022737"/>
    </source>
</evidence>
<feature type="domain" description="Disease resistance R13L4/SHOC-2-like LRR" evidence="6">
    <location>
        <begin position="624"/>
        <end position="705"/>
    </location>
</feature>
<dbReference type="InterPro" id="IPR058192">
    <property type="entry name" value="WHD_ROQ1-like"/>
</dbReference>
<dbReference type="InterPro" id="IPR032675">
    <property type="entry name" value="LRR_dom_sf"/>
</dbReference>
<dbReference type="InterPro" id="IPR002182">
    <property type="entry name" value="NB-ARC"/>
</dbReference>
<dbReference type="GeneID" id="115733217"/>
<evidence type="ECO:0000259" key="5">
    <source>
        <dbReference type="Pfam" id="PF23282"/>
    </source>
</evidence>
<evidence type="ECO:0000259" key="6">
    <source>
        <dbReference type="Pfam" id="PF23598"/>
    </source>
</evidence>
<gene>
    <name evidence="8" type="primary">LOC115733217</name>
</gene>
<sequence length="773" mass="87367">MSVLFHIHLGRYHAEATKRIVREVQQILKTKDLIVMAPLVGVDPHVQEIMAKLKFDCGNGRAVKIGDTSEMVLICGIPGVGKTVLAKCVYNKLHHLYDACSFLEKIQQEIEDKGIVSVQNQLISDLHNRNVPEFKYSDGALNYIQGWFHAKKVLVLLDDVKDHEQLSALVGDLDWFGLGSTVIVTSQRDDILIRIDRAESFVLRTMEQDKALQLFCRHAFEKDSPPEEFKEESIRIAAATEGLPSALESVGKSLLKRKRKREWTETVTALEEAPHESVREAFSKSYKTLQRNEQEIFLDIACFFNGKDKRIPYYMWDDRKYMPALSILSLHSRSWVEIGEKKEIRMCGILKKFGREIVESEFKREPCKRRRLCDCEEALDVLRGGKGTLYVEALRLKFADRSKGNISFKCDQIDGLQNSRFLKLDRADIQGNFGDRLSSLRWLDWQGCPKNINVRRLNLNLQNLVVLNLSGSQVDGDWRGWELLKQARKLKVLKLTGCAQLIATPEFPASMELERLILEGCSKLAVIHPSFGNLTKLVYLNLKGCSCLSELPDLGPMRALKELVIDGTSITRIDFQEGSMRKLQILSALSCERLTEISDSITHLKSVTYLALDGSDIGTLPEPIGSLEQLKTLSLKNCERLIDLPDGIGKLTSLQALDLSNTAISKLPTSVKDLKAMKVLRMRRTFIREFPRAILNLEKLEEIDFSLCRNLEGMVPDEIRGSSSLAVLNLSSTQICALPACLSLLSRLQKLDISRCDKLESLPELPSSLIIVR</sequence>
<evidence type="ECO:0000256" key="3">
    <source>
        <dbReference type="ARBA" id="ARBA00022821"/>
    </source>
</evidence>
<dbReference type="RefSeq" id="XP_048132366.1">
    <property type="nucleotide sequence ID" value="XM_048276409.1"/>
</dbReference>
<evidence type="ECO:0000313" key="8">
    <source>
        <dbReference type="RefSeq" id="XP_048132366.1"/>
    </source>
</evidence>
<dbReference type="SUPFAM" id="SSF52540">
    <property type="entry name" value="P-loop containing nucleoside triphosphate hydrolases"/>
    <property type="match status" value="1"/>
</dbReference>
<protein>
    <submittedName>
        <fullName evidence="8">Disease resistance protein RUN1-like isoform X1</fullName>
    </submittedName>
</protein>
<dbReference type="InterPro" id="IPR042197">
    <property type="entry name" value="Apaf_helical"/>
</dbReference>
<accession>A0ABM3H6X3</accession>
<dbReference type="Gene3D" id="3.40.50.300">
    <property type="entry name" value="P-loop containing nucleotide triphosphate hydrolases"/>
    <property type="match status" value="1"/>
</dbReference>
<dbReference type="InterPro" id="IPR044974">
    <property type="entry name" value="Disease_R_plants"/>
</dbReference>
<dbReference type="InterPro" id="IPR027417">
    <property type="entry name" value="P-loop_NTPase"/>
</dbReference>
<keyword evidence="3" id="KW-0611">Plant defense</keyword>
<dbReference type="Pfam" id="PF23598">
    <property type="entry name" value="LRR_14"/>
    <property type="match status" value="1"/>
</dbReference>
<feature type="domain" description="Disease resistance protein Roq1-like winged-helix" evidence="5">
    <location>
        <begin position="291"/>
        <end position="360"/>
    </location>
</feature>
<keyword evidence="7" id="KW-1185">Reference proteome</keyword>
<feature type="domain" description="NB-ARC" evidence="4">
    <location>
        <begin position="67"/>
        <end position="223"/>
    </location>
</feature>
<keyword evidence="1" id="KW-0433">Leucine-rich repeat</keyword>
<evidence type="ECO:0000256" key="1">
    <source>
        <dbReference type="ARBA" id="ARBA00022614"/>
    </source>
</evidence>
<proteinExistence type="predicted"/>
<dbReference type="Proteomes" id="UP000827889">
    <property type="component" value="Chromosome 3"/>
</dbReference>
<dbReference type="Gene3D" id="1.10.8.430">
    <property type="entry name" value="Helical domain of apoptotic protease-activating factors"/>
    <property type="match status" value="1"/>
</dbReference>
<name>A0ABM3H6X3_9MYRT</name>
<dbReference type="Pfam" id="PF00931">
    <property type="entry name" value="NB-ARC"/>
    <property type="match status" value="1"/>
</dbReference>
<reference evidence="8" key="1">
    <citation type="submission" date="2025-08" db="UniProtKB">
        <authorList>
            <consortium name="RefSeq"/>
        </authorList>
    </citation>
    <scope>IDENTIFICATION</scope>
    <source>
        <tissue evidence="8">Leaf</tissue>
    </source>
</reference>
<dbReference type="PANTHER" id="PTHR11017:SF570">
    <property type="entry name" value="DISEASE RESISTANCE PROTEIN (TIR-NBS CLASS)-RELATED"/>
    <property type="match status" value="1"/>
</dbReference>
<keyword evidence="2" id="KW-0677">Repeat</keyword>
<dbReference type="Pfam" id="PF23282">
    <property type="entry name" value="WHD_ROQ1"/>
    <property type="match status" value="1"/>
</dbReference>